<dbReference type="GO" id="GO:0016020">
    <property type="term" value="C:membrane"/>
    <property type="evidence" value="ECO:0007669"/>
    <property type="project" value="InterPro"/>
</dbReference>
<dbReference type="EMBL" id="CAJNOL010006709">
    <property type="protein sequence ID" value="CAF1620890.1"/>
    <property type="molecule type" value="Genomic_DNA"/>
</dbReference>
<dbReference type="PANTHER" id="PTHR23222:SF0">
    <property type="entry name" value="PROHIBITIN 1"/>
    <property type="match status" value="1"/>
</dbReference>
<dbReference type="GO" id="GO:0005739">
    <property type="term" value="C:mitochondrion"/>
    <property type="evidence" value="ECO:0007669"/>
    <property type="project" value="TreeGrafter"/>
</dbReference>
<dbReference type="GO" id="GO:0000339">
    <property type="term" value="F:RNA cap binding"/>
    <property type="evidence" value="ECO:0007669"/>
    <property type="project" value="InterPro"/>
</dbReference>
<dbReference type="AlphaFoldDB" id="A0A815KF19"/>
<organism evidence="3 5">
    <name type="scientific">Rotaria sordida</name>
    <dbReference type="NCBI Taxonomy" id="392033"/>
    <lineage>
        <taxon>Eukaryota</taxon>
        <taxon>Metazoa</taxon>
        <taxon>Spiralia</taxon>
        <taxon>Gnathifera</taxon>
        <taxon>Rotifera</taxon>
        <taxon>Eurotatoria</taxon>
        <taxon>Bdelloidea</taxon>
        <taxon>Philodinida</taxon>
        <taxon>Philodinidae</taxon>
        <taxon>Rotaria</taxon>
    </lineage>
</organism>
<feature type="non-terminal residue" evidence="3">
    <location>
        <position position="526"/>
    </location>
</feature>
<dbReference type="EMBL" id="CAJNOH010005223">
    <property type="protein sequence ID" value="CAF1392375.1"/>
    <property type="molecule type" value="Genomic_DNA"/>
</dbReference>
<accession>A0A815KF19</accession>
<evidence type="ECO:0000313" key="5">
    <source>
        <dbReference type="Proteomes" id="UP000663854"/>
    </source>
</evidence>
<evidence type="ECO:0000256" key="1">
    <source>
        <dbReference type="ARBA" id="ARBA00009658"/>
    </source>
</evidence>
<dbReference type="GO" id="GO:0007005">
    <property type="term" value="P:mitochondrion organization"/>
    <property type="evidence" value="ECO:0007669"/>
    <property type="project" value="TreeGrafter"/>
</dbReference>
<dbReference type="CDD" id="cd03401">
    <property type="entry name" value="SPFH_prohibitin"/>
    <property type="match status" value="1"/>
</dbReference>
<keyword evidence="6" id="KW-1185">Reference proteome</keyword>
<evidence type="ECO:0000313" key="6">
    <source>
        <dbReference type="Proteomes" id="UP000663870"/>
    </source>
</evidence>
<dbReference type="Pfam" id="PF21071">
    <property type="entry name" value="LARP1_HEAT"/>
    <property type="match status" value="1"/>
</dbReference>
<dbReference type="Proteomes" id="UP000663854">
    <property type="component" value="Unassembled WGS sequence"/>
</dbReference>
<dbReference type="InterPro" id="IPR006607">
    <property type="entry name" value="DM15"/>
</dbReference>
<feature type="domain" description="Band 7" evidence="2">
    <location>
        <begin position="79"/>
        <end position="227"/>
    </location>
</feature>
<comment type="caution">
    <text evidence="3">The sequence shown here is derived from an EMBL/GenBank/DDBJ whole genome shotgun (WGS) entry which is preliminary data.</text>
</comment>
<sequence>QLYGLEKFWAFLKYSRQKPKINPKLEEILKNYKNLEDFRVDGASFSRQFFPTKSNYKEFSVLGRIDIGLAIGGGVINSILFNVDGGHRDVIFDRFQSVKLDVIEEGTHFMISWLHRPIIFDIRTRPRSVPSITEIKDLQTINITLRILYRPRAELLPKICCKFGFKICCTKSQFDAIELITQRTLISQRISELLIERAAQFGLLLDDISTRHLSFEPELTSAVELKQVAQQDVEKQRFLVEKMEQCRQANVIAEEGDTRTADLIGKALDEADDDLIELRRFEAAEGTANQLSKSRNTVYLPHGPQILLNIIDEKEDQISNSLDDIKDSSTIEMMNFDNLFRRFILIQSFVRGWGNPFHLQEIFTYRREKIGKQKDNQNYINARFRSPLTNYLSHLVSSQVATAHFQLVLSRDQGSILLENPYYGLRKQPDLLYWCQKMKLTSAILHGFSLGEHMASLAFTKWSDLPSRQFYENKAFQTFYDYLCERNRSIDSNKIVLDLIKDMMRLLMDEFTSLYNYSCLIYSSWT</sequence>
<dbReference type="InterPro" id="IPR000163">
    <property type="entry name" value="Prohibitin"/>
</dbReference>
<evidence type="ECO:0000259" key="2">
    <source>
        <dbReference type="SMART" id="SM00244"/>
    </source>
</evidence>
<protein>
    <recommendedName>
        <fullName evidence="2">Band 7 domain-containing protein</fullName>
    </recommendedName>
</protein>
<comment type="similarity">
    <text evidence="1">Belongs to the prohibitin family.</text>
</comment>
<dbReference type="InterPro" id="IPR001107">
    <property type="entry name" value="Band_7"/>
</dbReference>
<reference evidence="3" key="1">
    <citation type="submission" date="2021-02" db="EMBL/GenBank/DDBJ databases">
        <authorList>
            <person name="Nowell W R."/>
        </authorList>
    </citation>
    <scope>NUCLEOTIDE SEQUENCE</scope>
</reference>
<evidence type="ECO:0000313" key="4">
    <source>
        <dbReference type="EMBL" id="CAF1620890.1"/>
    </source>
</evidence>
<dbReference type="GO" id="GO:0048255">
    <property type="term" value="P:mRNA stabilization"/>
    <property type="evidence" value="ECO:0007669"/>
    <property type="project" value="InterPro"/>
</dbReference>
<dbReference type="Pfam" id="PF01145">
    <property type="entry name" value="Band_7"/>
    <property type="match status" value="1"/>
</dbReference>
<dbReference type="PRINTS" id="PR00679">
    <property type="entry name" value="PROHIBITIN"/>
</dbReference>
<gene>
    <name evidence="4" type="ORF">JXQ802_LOCUS50574</name>
    <name evidence="3" type="ORF">PYM288_LOCUS34401</name>
</gene>
<evidence type="ECO:0000313" key="3">
    <source>
        <dbReference type="EMBL" id="CAF1392375.1"/>
    </source>
</evidence>
<proteinExistence type="inferred from homology"/>
<dbReference type="Proteomes" id="UP000663870">
    <property type="component" value="Unassembled WGS sequence"/>
</dbReference>
<dbReference type="PANTHER" id="PTHR23222">
    <property type="entry name" value="PROHIBITIN"/>
    <property type="match status" value="1"/>
</dbReference>
<dbReference type="SMART" id="SM00244">
    <property type="entry name" value="PHB"/>
    <property type="match status" value="1"/>
</dbReference>
<name>A0A815KF19_9BILA</name>